<name>A0A4Y2BQ27_ARAVE</name>
<comment type="caution">
    <text evidence="1">The sequence shown here is derived from an EMBL/GenBank/DDBJ whole genome shotgun (WGS) entry which is preliminary data.</text>
</comment>
<dbReference type="EMBL" id="BGPR01000101">
    <property type="protein sequence ID" value="GBL94321.1"/>
    <property type="molecule type" value="Genomic_DNA"/>
</dbReference>
<dbReference type="Proteomes" id="UP000499080">
    <property type="component" value="Unassembled WGS sequence"/>
</dbReference>
<proteinExistence type="predicted"/>
<gene>
    <name evidence="1" type="ORF">AVEN_16835_1</name>
</gene>
<organism evidence="1 2">
    <name type="scientific">Araneus ventricosus</name>
    <name type="common">Orbweaver spider</name>
    <name type="synonym">Epeira ventricosa</name>
    <dbReference type="NCBI Taxonomy" id="182803"/>
    <lineage>
        <taxon>Eukaryota</taxon>
        <taxon>Metazoa</taxon>
        <taxon>Ecdysozoa</taxon>
        <taxon>Arthropoda</taxon>
        <taxon>Chelicerata</taxon>
        <taxon>Arachnida</taxon>
        <taxon>Araneae</taxon>
        <taxon>Araneomorphae</taxon>
        <taxon>Entelegynae</taxon>
        <taxon>Araneoidea</taxon>
        <taxon>Araneidae</taxon>
        <taxon>Araneus</taxon>
    </lineage>
</organism>
<keyword evidence="2" id="KW-1185">Reference proteome</keyword>
<evidence type="ECO:0000313" key="1">
    <source>
        <dbReference type="EMBL" id="GBL94321.1"/>
    </source>
</evidence>
<dbReference type="AlphaFoldDB" id="A0A4Y2BQ27"/>
<accession>A0A4Y2BQ27</accession>
<evidence type="ECO:0000313" key="2">
    <source>
        <dbReference type="Proteomes" id="UP000499080"/>
    </source>
</evidence>
<protein>
    <submittedName>
        <fullName evidence="1">Uncharacterized protein</fullName>
    </submittedName>
</protein>
<sequence>MGLDSNLILLLSGVVQRIGWMNVLFSRNCYAVVGLSAQEVPPCIMQTDIGSLEMSSWKVSFSVVSSNEGPLVLAASEVTIFYALLMLKEDTYTQSN</sequence>
<reference evidence="1 2" key="1">
    <citation type="journal article" date="2019" name="Sci. Rep.">
        <title>Orb-weaving spider Araneus ventricosus genome elucidates the spidroin gene catalogue.</title>
        <authorList>
            <person name="Kono N."/>
            <person name="Nakamura H."/>
            <person name="Ohtoshi R."/>
            <person name="Moran D.A.P."/>
            <person name="Shinohara A."/>
            <person name="Yoshida Y."/>
            <person name="Fujiwara M."/>
            <person name="Mori M."/>
            <person name="Tomita M."/>
            <person name="Arakawa K."/>
        </authorList>
    </citation>
    <scope>NUCLEOTIDE SEQUENCE [LARGE SCALE GENOMIC DNA]</scope>
</reference>